<proteinExistence type="predicted"/>
<dbReference type="SMART" id="SM00646">
    <property type="entry name" value="Ami_3"/>
    <property type="match status" value="1"/>
</dbReference>
<keyword evidence="1" id="KW-0732">Signal</keyword>
<name>A0A1Y3PGC5_9BACI</name>
<accession>A0A1Y3PGC5</accession>
<dbReference type="PANTHER" id="PTHR30032">
    <property type="entry name" value="N-ACETYLMURAMOYL-L-ALANINE AMIDASE-RELATED"/>
    <property type="match status" value="1"/>
</dbReference>
<feature type="chain" id="PRO_5038928141" description="MurNAc-LAA domain-containing protein" evidence="1">
    <location>
        <begin position="24"/>
        <end position="505"/>
    </location>
</feature>
<reference evidence="4" key="1">
    <citation type="submission" date="2016-06" db="EMBL/GenBank/DDBJ databases">
        <authorList>
            <person name="Nascimento L."/>
            <person name="Pereira R.V."/>
            <person name="Martins L.F."/>
            <person name="Quaggio R.B."/>
            <person name="Silva A.M."/>
            <person name="Setubal J.C."/>
        </authorList>
    </citation>
    <scope>NUCLEOTIDE SEQUENCE [LARGE SCALE GENOMIC DNA]</scope>
</reference>
<gene>
    <name evidence="3" type="ORF">BAA01_04235</name>
</gene>
<organism evidence="3 4">
    <name type="scientific">Bacillus thermozeamaize</name>
    <dbReference type="NCBI Taxonomy" id="230954"/>
    <lineage>
        <taxon>Bacteria</taxon>
        <taxon>Bacillati</taxon>
        <taxon>Bacillota</taxon>
        <taxon>Bacilli</taxon>
        <taxon>Bacillales</taxon>
        <taxon>Bacillaceae</taxon>
        <taxon>Bacillus</taxon>
    </lineage>
</organism>
<dbReference type="EMBL" id="LZRT01000142">
    <property type="protein sequence ID" value="OUM84168.1"/>
    <property type="molecule type" value="Genomic_DNA"/>
</dbReference>
<dbReference type="GO" id="GO:0008745">
    <property type="term" value="F:N-acetylmuramoyl-L-alanine amidase activity"/>
    <property type="evidence" value="ECO:0007669"/>
    <property type="project" value="InterPro"/>
</dbReference>
<sequence>MVAAMLSAVLVMVSIIWSGEASAQAQVQRLTGEDRIATAHTIALEQWKTAETVLLARYDLFPDALAGVPLAHFYGAPILLTYPDRLRDDTLETLRGLQAKKVILLGGEAAVSPQVEQSLRSVVQEVERIGGKDRYETAQLIAERLPNSGQQAIVVNGENFPDALAAGPYAARQGMPILLVAKNRIPEPTRQALAKMSSLYVVGGPNVVSDQITEQLRQIVGMPVQRLAGDDRYGTAVELVRYFKPPMQTVVVATGENFADALSGAALAAKLDAPILLVRSAAVPVSVSQLLRNVSVERYVILGGTAAVSGKVEAELKGWKPLRIMIDPGHGGSDPGAMGNGLKEKDLTLDIAKRVTQHLSNRYLDVHVRMTRETDVYLTLNERTQMANQWPADFFLSIHINAAADPAANGFESYVYNKPGCCATSLAKQQVIHPYIVQQMKFKDRGMKRANFHVLRETTMPSILLENLYISNPGDAAKLANPQFREQLARAIADGVAKAWGIPPK</sequence>
<evidence type="ECO:0000259" key="2">
    <source>
        <dbReference type="SMART" id="SM00646"/>
    </source>
</evidence>
<dbReference type="InterPro" id="IPR051922">
    <property type="entry name" value="Bact_Sporulation_Assoc"/>
</dbReference>
<dbReference type="Gene3D" id="3.40.50.12090">
    <property type="match status" value="3"/>
</dbReference>
<evidence type="ECO:0000313" key="4">
    <source>
        <dbReference type="Proteomes" id="UP000196475"/>
    </source>
</evidence>
<dbReference type="AlphaFoldDB" id="A0A1Y3PGC5"/>
<evidence type="ECO:0000313" key="3">
    <source>
        <dbReference type="EMBL" id="OUM84168.1"/>
    </source>
</evidence>
<feature type="signal peptide" evidence="1">
    <location>
        <begin position="1"/>
        <end position="23"/>
    </location>
</feature>
<comment type="caution">
    <text evidence="3">The sequence shown here is derived from an EMBL/GenBank/DDBJ whole genome shotgun (WGS) entry which is preliminary data.</text>
</comment>
<dbReference type="Pfam" id="PF01520">
    <property type="entry name" value="Amidase_3"/>
    <property type="match status" value="1"/>
</dbReference>
<dbReference type="InterPro" id="IPR002508">
    <property type="entry name" value="MurNAc-LAA_cat"/>
</dbReference>
<dbReference type="CDD" id="cd02696">
    <property type="entry name" value="MurNAc-LAA"/>
    <property type="match status" value="1"/>
</dbReference>
<evidence type="ECO:0000256" key="1">
    <source>
        <dbReference type="SAM" id="SignalP"/>
    </source>
</evidence>
<dbReference type="Pfam" id="PF04122">
    <property type="entry name" value="CW_binding_2"/>
    <property type="match status" value="3"/>
</dbReference>
<dbReference type="GO" id="GO:0009253">
    <property type="term" value="P:peptidoglycan catabolic process"/>
    <property type="evidence" value="ECO:0007669"/>
    <property type="project" value="InterPro"/>
</dbReference>
<dbReference type="InterPro" id="IPR007253">
    <property type="entry name" value="Cell_wall-bd_2"/>
</dbReference>
<dbReference type="Gene3D" id="3.40.630.40">
    <property type="entry name" value="Zn-dependent exopeptidases"/>
    <property type="match status" value="1"/>
</dbReference>
<dbReference type="PANTHER" id="PTHR30032:SF8">
    <property type="entry name" value="GERMINATION-SPECIFIC N-ACETYLMURAMOYL-L-ALANINE AMIDASE"/>
    <property type="match status" value="1"/>
</dbReference>
<dbReference type="SUPFAM" id="SSF53187">
    <property type="entry name" value="Zn-dependent exopeptidases"/>
    <property type="match status" value="1"/>
</dbReference>
<feature type="domain" description="MurNAc-LAA" evidence="2">
    <location>
        <begin position="384"/>
        <end position="497"/>
    </location>
</feature>
<protein>
    <recommendedName>
        <fullName evidence="2">MurNAc-LAA domain-containing protein</fullName>
    </recommendedName>
</protein>
<dbReference type="Proteomes" id="UP000196475">
    <property type="component" value="Unassembled WGS sequence"/>
</dbReference>